<reference evidence="2" key="1">
    <citation type="submission" date="2022-02" db="EMBL/GenBank/DDBJ databases">
        <title>Crop Bioprotection Bacillus Genome Sequencing.</title>
        <authorList>
            <person name="Dunlap C."/>
        </authorList>
    </citation>
    <scope>NUCLEOTIDE SEQUENCE</scope>
    <source>
        <strain evidence="2">T20C13</strain>
    </source>
</reference>
<proteinExistence type="predicted"/>
<dbReference type="AlphaFoldDB" id="A0A9Q4EMX0"/>
<evidence type="ECO:0000256" key="1">
    <source>
        <dbReference type="SAM" id="SignalP"/>
    </source>
</evidence>
<dbReference type="Proteomes" id="UP001066278">
    <property type="component" value="Unassembled WGS sequence"/>
</dbReference>
<protein>
    <recommendedName>
        <fullName evidence="4">Fibronectin type-III domain-containing protein</fullName>
    </recommendedName>
</protein>
<evidence type="ECO:0000313" key="3">
    <source>
        <dbReference type="Proteomes" id="UP001066278"/>
    </source>
</evidence>
<feature type="chain" id="PRO_5040344992" description="Fibronectin type-III domain-containing protein" evidence="1">
    <location>
        <begin position="23"/>
        <end position="485"/>
    </location>
</feature>
<feature type="signal peptide" evidence="1">
    <location>
        <begin position="1"/>
        <end position="22"/>
    </location>
</feature>
<sequence>MKKFLGLLLLFLMISFSKNAIAASNQDVIINKDNSIANIAVQEKGDYFKVYDENNKLIYNGSSNKLKVNISENIQKYKIGVYNKKKLSKVIAIKIDNSSKIQQEKPKAQSEGFTILGKNSDLENKKLEYNKGISEYPEQKSVDKSIEQNGLQVQSSSDGVSLSWNKITGSNNVYKIYKNEKLIKVTKNLNYYDTNVKTGKRYTYTVETKVPLGKTSINKVNKKLKKQKIDKKKLSMDEKDNLYNISAVLSSIVDVPEVSEESLKTQNQLVETSNVKSQKGSSSLVKAQSTYSKTDAFSIIYNTFIPYKTVADPNFIKGGYLKGDNRGFNRDASSSRTHSMVNLQFQNPTSIRLAEKKIGRSYRCSDKNCNKVLESNVASNKGIFIDVGAASSKKLSFTFYHTAKIPFGTGVPGVSYPSIDSRWTLTMTNSSLVISGQHDKAPNHEIYLVSMAGKAQTLYRFSVSGTGSFKYLVDVFPKQSFKKTF</sequence>
<comment type="caution">
    <text evidence="2">The sequence shown here is derived from an EMBL/GenBank/DDBJ whole genome shotgun (WGS) entry which is preliminary data.</text>
</comment>
<dbReference type="EMBL" id="JALAXJ010000001">
    <property type="protein sequence ID" value="MCY9227804.1"/>
    <property type="molecule type" value="Genomic_DNA"/>
</dbReference>
<organism evidence="2 3">
    <name type="scientific">Bacillus inaquosorum</name>
    <dbReference type="NCBI Taxonomy" id="483913"/>
    <lineage>
        <taxon>Bacteria</taxon>
        <taxon>Bacillati</taxon>
        <taxon>Bacillota</taxon>
        <taxon>Bacilli</taxon>
        <taxon>Bacillales</taxon>
        <taxon>Bacillaceae</taxon>
        <taxon>Bacillus</taxon>
    </lineage>
</organism>
<evidence type="ECO:0008006" key="4">
    <source>
        <dbReference type="Google" id="ProtNLM"/>
    </source>
</evidence>
<dbReference type="InterPro" id="IPR013783">
    <property type="entry name" value="Ig-like_fold"/>
</dbReference>
<gene>
    <name evidence="2" type="ORF">MOE99_00145</name>
</gene>
<keyword evidence="1" id="KW-0732">Signal</keyword>
<evidence type="ECO:0000313" key="2">
    <source>
        <dbReference type="EMBL" id="MCY9227804.1"/>
    </source>
</evidence>
<name>A0A9Q4EMX0_9BACI</name>
<accession>A0A9Q4EMX0</accession>
<dbReference type="RefSeq" id="WP_268288445.1">
    <property type="nucleotide sequence ID" value="NZ_JALAJJ010000008.1"/>
</dbReference>
<dbReference type="Gene3D" id="2.60.40.10">
    <property type="entry name" value="Immunoglobulins"/>
    <property type="match status" value="1"/>
</dbReference>